<accession>A0AAJ7S7P8</accession>
<feature type="compositionally biased region" description="Basic and acidic residues" evidence="1">
    <location>
        <begin position="95"/>
        <end position="106"/>
    </location>
</feature>
<evidence type="ECO:0000313" key="4">
    <source>
        <dbReference type="RefSeq" id="XP_017887299.1"/>
    </source>
</evidence>
<dbReference type="RefSeq" id="XP_017887299.1">
    <property type="nucleotide sequence ID" value="XM_018031810.2"/>
</dbReference>
<dbReference type="PANTHER" id="PTHR12876:SF35">
    <property type="entry name" value="LD08718P-RELATED"/>
    <property type="match status" value="1"/>
</dbReference>
<feature type="region of interest" description="Disordered" evidence="1">
    <location>
        <begin position="349"/>
        <end position="385"/>
    </location>
</feature>
<dbReference type="GO" id="GO:0003729">
    <property type="term" value="F:mRNA binding"/>
    <property type="evidence" value="ECO:0007669"/>
    <property type="project" value="TreeGrafter"/>
</dbReference>
<dbReference type="PANTHER" id="PTHR12876">
    <property type="entry name" value="N4BP1-RELATED"/>
    <property type="match status" value="1"/>
</dbReference>
<evidence type="ECO:0000259" key="2">
    <source>
        <dbReference type="Pfam" id="PF11977"/>
    </source>
</evidence>
<dbReference type="GeneID" id="108629247"/>
<evidence type="ECO:0000313" key="5">
    <source>
        <dbReference type="RefSeq" id="XP_026672929.1"/>
    </source>
</evidence>
<proteinExistence type="predicted"/>
<dbReference type="InterPro" id="IPR051101">
    <property type="entry name" value="ZC3H12/N4BP1_RNase_Reg"/>
</dbReference>
<protein>
    <submittedName>
        <fullName evidence="4 5">Actin cytoskeleton-regulatory complex protein PAN1-like isoform X1</fullName>
    </submittedName>
</protein>
<feature type="compositionally biased region" description="Polar residues" evidence="1">
    <location>
        <begin position="118"/>
        <end position="127"/>
    </location>
</feature>
<dbReference type="RefSeq" id="XP_026672930.1">
    <property type="nucleotide sequence ID" value="XM_026817129.1"/>
</dbReference>
<sequence length="593" mass="67314">MNDLDNSVIILTPKPQRKEAPAVSKTQKKKFKKTYYESPLKYIKSSVKRYEQMRVQKKLIRNARRASENQRWMLPPIENESLEDSVIVLSDNEDQSTRKETRNKAERRTKKRPLELSIDNNNQNSECLHNPSKRRKKNETDPLIKGGNSNKKNSGITTIVLDDEKIDGINQGADEIVVVWSNTKTSPELDSELQNGSVIPEEDVSFMIDRTPDMKNLSCLKEELIDLVPEIEERQENNKRGFPSFSSFGLKLPKAQNISGHIKMKKPTRRNRLRSKRRMPSLPQVFSTFPPYSTPAMFSRVPACAGIKFGTFDTSFDIDHDDDVICEGSGAIICRAVIGTYPKPAHKFGTAPPLPPLPPPAVPPPPPPPPPAVPPPPPPLRFGNNPLPPYIMPPTEQHRRCMQRQFPASTSYTCGSGSVPYRPASPTPDPVPFRTCRTFKSGTLRDIIIDGNNVAMQHKSGKVFSEEGLKLVVEYFQQRGHTVKVFLPQSRFSPLLEKWYTEGIVVYTPSRRIGNTNRRITPYDDRYILEYATLCGGIVISSDQYRDLYAEKPEWRDTIEKRLMAPTFVGDYVMFPSDPLGRRGPNLETFLRH</sequence>
<dbReference type="GO" id="GO:0004521">
    <property type="term" value="F:RNA endonuclease activity"/>
    <property type="evidence" value="ECO:0007669"/>
    <property type="project" value="TreeGrafter"/>
</dbReference>
<dbReference type="GO" id="GO:0005634">
    <property type="term" value="C:nucleus"/>
    <property type="evidence" value="ECO:0007669"/>
    <property type="project" value="TreeGrafter"/>
</dbReference>
<feature type="domain" description="RNase NYN" evidence="2">
    <location>
        <begin position="444"/>
        <end position="588"/>
    </location>
</feature>
<dbReference type="RefSeq" id="XP_026672932.1">
    <property type="nucleotide sequence ID" value="XM_026817131.1"/>
</dbReference>
<dbReference type="InterPro" id="IPR021869">
    <property type="entry name" value="RNase_Zc3h12_NYN"/>
</dbReference>
<dbReference type="GO" id="GO:0036464">
    <property type="term" value="C:cytoplasmic ribonucleoprotein granule"/>
    <property type="evidence" value="ECO:0007669"/>
    <property type="project" value="TreeGrafter"/>
</dbReference>
<dbReference type="FunFam" id="3.40.50.11980:FF:000001">
    <property type="entry name" value="ZC3H12A isoform 1"/>
    <property type="match status" value="1"/>
</dbReference>
<dbReference type="CDD" id="cd18719">
    <property type="entry name" value="PIN_Zc3h12a-N4BP1-like"/>
    <property type="match status" value="1"/>
</dbReference>
<dbReference type="Pfam" id="PF11977">
    <property type="entry name" value="RNase_Zc3h12a"/>
    <property type="match status" value="1"/>
</dbReference>
<dbReference type="KEGG" id="ccal:108629247"/>
<reference evidence="4 5" key="1">
    <citation type="submission" date="2025-04" db="UniProtKB">
        <authorList>
            <consortium name="RefSeq"/>
        </authorList>
    </citation>
    <scope>IDENTIFICATION</scope>
    <source>
        <tissue evidence="4 5">Whole body</tissue>
    </source>
</reference>
<dbReference type="RefSeq" id="XP_026672929.1">
    <property type="nucleotide sequence ID" value="XM_026817128.1"/>
</dbReference>
<keyword evidence="3" id="KW-1185">Reference proteome</keyword>
<dbReference type="AlphaFoldDB" id="A0AAJ7S7P8"/>
<feature type="compositionally biased region" description="Pro residues" evidence="1">
    <location>
        <begin position="352"/>
        <end position="385"/>
    </location>
</feature>
<evidence type="ECO:0000256" key="1">
    <source>
        <dbReference type="SAM" id="MobiDB-lite"/>
    </source>
</evidence>
<evidence type="ECO:0000313" key="7">
    <source>
        <dbReference type="RefSeq" id="XP_026672932.1"/>
    </source>
</evidence>
<gene>
    <name evidence="4 5 6 7" type="primary">LOC108629247</name>
</gene>
<evidence type="ECO:0000313" key="3">
    <source>
        <dbReference type="Proteomes" id="UP000694925"/>
    </source>
</evidence>
<name>A0AAJ7S7P8_9HYME</name>
<feature type="region of interest" description="Disordered" evidence="1">
    <location>
        <begin position="1"/>
        <end position="28"/>
    </location>
</feature>
<organism evidence="3 5">
    <name type="scientific">Ceratina calcarata</name>
    <dbReference type="NCBI Taxonomy" id="156304"/>
    <lineage>
        <taxon>Eukaryota</taxon>
        <taxon>Metazoa</taxon>
        <taxon>Ecdysozoa</taxon>
        <taxon>Arthropoda</taxon>
        <taxon>Hexapoda</taxon>
        <taxon>Insecta</taxon>
        <taxon>Pterygota</taxon>
        <taxon>Neoptera</taxon>
        <taxon>Endopterygota</taxon>
        <taxon>Hymenoptera</taxon>
        <taxon>Apocrita</taxon>
        <taxon>Aculeata</taxon>
        <taxon>Apoidea</taxon>
        <taxon>Anthophila</taxon>
        <taxon>Apidae</taxon>
        <taxon>Ceratina</taxon>
        <taxon>Zadontomerus</taxon>
    </lineage>
</organism>
<feature type="region of interest" description="Disordered" evidence="1">
    <location>
        <begin position="86"/>
        <end position="155"/>
    </location>
</feature>
<evidence type="ECO:0000313" key="6">
    <source>
        <dbReference type="RefSeq" id="XP_026672930.1"/>
    </source>
</evidence>
<dbReference type="Proteomes" id="UP000694925">
    <property type="component" value="Unplaced"/>
</dbReference>
<dbReference type="Gene3D" id="3.40.50.11980">
    <property type="match status" value="1"/>
</dbReference>